<protein>
    <submittedName>
        <fullName evidence="2">Uncharacterized protein</fullName>
    </submittedName>
</protein>
<reference evidence="2 3" key="1">
    <citation type="journal article" date="2021" name="Commun. Biol.">
        <title>The genome of Shorea leprosula (Dipterocarpaceae) highlights the ecological relevance of drought in aseasonal tropical rainforests.</title>
        <authorList>
            <person name="Ng K.K.S."/>
            <person name="Kobayashi M.J."/>
            <person name="Fawcett J.A."/>
            <person name="Hatakeyama M."/>
            <person name="Paape T."/>
            <person name="Ng C.H."/>
            <person name="Ang C.C."/>
            <person name="Tnah L.H."/>
            <person name="Lee C.T."/>
            <person name="Nishiyama T."/>
            <person name="Sese J."/>
            <person name="O'Brien M.J."/>
            <person name="Copetti D."/>
            <person name="Mohd Noor M.I."/>
            <person name="Ong R.C."/>
            <person name="Putra M."/>
            <person name="Sireger I.Z."/>
            <person name="Indrioko S."/>
            <person name="Kosugi Y."/>
            <person name="Izuno A."/>
            <person name="Isagi Y."/>
            <person name="Lee S.L."/>
            <person name="Shimizu K.K."/>
        </authorList>
    </citation>
    <scope>NUCLEOTIDE SEQUENCE [LARGE SCALE GENOMIC DNA]</scope>
    <source>
        <strain evidence="2">214</strain>
    </source>
</reference>
<proteinExistence type="predicted"/>
<keyword evidence="1" id="KW-1133">Transmembrane helix</keyword>
<organism evidence="2 3">
    <name type="scientific">Rubroshorea leprosula</name>
    <dbReference type="NCBI Taxonomy" id="152421"/>
    <lineage>
        <taxon>Eukaryota</taxon>
        <taxon>Viridiplantae</taxon>
        <taxon>Streptophyta</taxon>
        <taxon>Embryophyta</taxon>
        <taxon>Tracheophyta</taxon>
        <taxon>Spermatophyta</taxon>
        <taxon>Magnoliopsida</taxon>
        <taxon>eudicotyledons</taxon>
        <taxon>Gunneridae</taxon>
        <taxon>Pentapetalae</taxon>
        <taxon>rosids</taxon>
        <taxon>malvids</taxon>
        <taxon>Malvales</taxon>
        <taxon>Dipterocarpaceae</taxon>
        <taxon>Rubroshorea</taxon>
    </lineage>
</organism>
<sequence length="59" mass="6539">MSDISVSSHPPYLTSICYASSKKHPLDSRIDLLTLYSLLSVAGSTFLIRKKVQALQSRN</sequence>
<evidence type="ECO:0000313" key="3">
    <source>
        <dbReference type="Proteomes" id="UP001054252"/>
    </source>
</evidence>
<dbReference type="AlphaFoldDB" id="A0AAV5MGM7"/>
<evidence type="ECO:0000313" key="2">
    <source>
        <dbReference type="EMBL" id="GKV49030.1"/>
    </source>
</evidence>
<keyword evidence="3" id="KW-1185">Reference proteome</keyword>
<comment type="caution">
    <text evidence="2">The sequence shown here is derived from an EMBL/GenBank/DDBJ whole genome shotgun (WGS) entry which is preliminary data.</text>
</comment>
<keyword evidence="1" id="KW-0812">Transmembrane</keyword>
<feature type="transmembrane region" description="Helical" evidence="1">
    <location>
        <begin position="30"/>
        <end position="48"/>
    </location>
</feature>
<gene>
    <name evidence="2" type="ORF">SLEP1_g55803</name>
</gene>
<accession>A0AAV5MGM7</accession>
<keyword evidence="1" id="KW-0472">Membrane</keyword>
<name>A0AAV5MGM7_9ROSI</name>
<dbReference type="Proteomes" id="UP001054252">
    <property type="component" value="Unassembled WGS sequence"/>
</dbReference>
<evidence type="ECO:0000256" key="1">
    <source>
        <dbReference type="SAM" id="Phobius"/>
    </source>
</evidence>
<dbReference type="EMBL" id="BPVZ01000281">
    <property type="protein sequence ID" value="GKV49030.1"/>
    <property type="molecule type" value="Genomic_DNA"/>
</dbReference>